<accession>A0A8D8D2H5</accession>
<evidence type="ECO:0000256" key="1">
    <source>
        <dbReference type="SAM" id="MobiDB-lite"/>
    </source>
</evidence>
<dbReference type="EMBL" id="HBUE01255497">
    <property type="protein sequence ID" value="CAG6556176.1"/>
    <property type="molecule type" value="Transcribed_RNA"/>
</dbReference>
<reference evidence="2" key="1">
    <citation type="submission" date="2021-05" db="EMBL/GenBank/DDBJ databases">
        <authorList>
            <person name="Alioto T."/>
            <person name="Alioto T."/>
            <person name="Gomez Garrido J."/>
        </authorList>
    </citation>
    <scope>NUCLEOTIDE SEQUENCE</scope>
</reference>
<dbReference type="AlphaFoldDB" id="A0A8D8D2H5"/>
<protein>
    <submittedName>
        <fullName evidence="2">(northern house mosquito) hypothetical protein</fullName>
    </submittedName>
</protein>
<proteinExistence type="predicted"/>
<feature type="region of interest" description="Disordered" evidence="1">
    <location>
        <begin position="44"/>
        <end position="81"/>
    </location>
</feature>
<organism evidence="2">
    <name type="scientific">Culex pipiens</name>
    <name type="common">House mosquito</name>
    <dbReference type="NCBI Taxonomy" id="7175"/>
    <lineage>
        <taxon>Eukaryota</taxon>
        <taxon>Metazoa</taxon>
        <taxon>Ecdysozoa</taxon>
        <taxon>Arthropoda</taxon>
        <taxon>Hexapoda</taxon>
        <taxon>Insecta</taxon>
        <taxon>Pterygota</taxon>
        <taxon>Neoptera</taxon>
        <taxon>Endopterygota</taxon>
        <taxon>Diptera</taxon>
        <taxon>Nematocera</taxon>
        <taxon>Culicoidea</taxon>
        <taxon>Culicidae</taxon>
        <taxon>Culicinae</taxon>
        <taxon>Culicini</taxon>
        <taxon>Culex</taxon>
        <taxon>Culex</taxon>
    </lineage>
</organism>
<sequence>MTRRKSVYTSGTNRRTTANRVIDLSAIPSISCCTWLAMKITSSRRNYPSPRYPGRITPEDTRAVTAESGSSGPTRRSNTNVFTLESGPTLARFVASDSGCPAVWLCTGAPTTTRVRLCVRTARRASKSRPSTTTT</sequence>
<evidence type="ECO:0000313" key="2">
    <source>
        <dbReference type="EMBL" id="CAG6504890.1"/>
    </source>
</evidence>
<feature type="compositionally biased region" description="Polar residues" evidence="1">
    <location>
        <begin position="67"/>
        <end position="81"/>
    </location>
</feature>
<name>A0A8D8D2H5_CULPI</name>
<dbReference type="EMBL" id="HBUE01150528">
    <property type="protein sequence ID" value="CAG6504890.1"/>
    <property type="molecule type" value="Transcribed_RNA"/>
</dbReference>